<dbReference type="AlphaFoldDB" id="A0A401GEE9"/>
<evidence type="ECO:0000313" key="3">
    <source>
        <dbReference type="Proteomes" id="UP000287166"/>
    </source>
</evidence>
<dbReference type="PANTHER" id="PTHR44167">
    <property type="entry name" value="OVARIAN-SPECIFIC SERINE/THREONINE-PROTEIN KINASE LOK-RELATED"/>
    <property type="match status" value="1"/>
</dbReference>
<sequence>MAHPNSALSDSETYWRDSQAWLKERGYLLRPRYRADWKPSWETTSKDPYHCEDSLTLRRSTIIDATRTSDGTVVALKKVSKSTHPHEAEIGQFFSNEPLRSDPQNRCIAIHAVLQDPMDQDLIVLVMPFLRIYNDPRFDTVGEAVEFFRQIFLALQFMHHNHVAHRDCMTLNIMMDPLPMYPHLYHPVRVERNRQFTGNAKRYTRTQRPTKYYLVDFGLSRKYNPDDGPPEELPILGGDKSVPEFQGEGYNVASDPFPTDIYYLGNMIRKDFLRKYHGFEFMSELVSDMVHKEPVKRPTLDQVISRFDDIRLPLSTRKLRSELVRKQDDLLLRFFKRIRHIYRTVGYVARRLPPLPTP</sequence>
<name>A0A401GEE9_9APHY</name>
<reference evidence="2 3" key="1">
    <citation type="journal article" date="2018" name="Sci. Rep.">
        <title>Genome sequence of the cauliflower mushroom Sparassis crispa (Hanabiratake) and its association with beneficial usage.</title>
        <authorList>
            <person name="Kiyama R."/>
            <person name="Furutani Y."/>
            <person name="Kawaguchi K."/>
            <person name="Nakanishi T."/>
        </authorList>
    </citation>
    <scope>NUCLEOTIDE SEQUENCE [LARGE SCALE GENOMIC DNA]</scope>
</reference>
<dbReference type="Proteomes" id="UP000287166">
    <property type="component" value="Unassembled WGS sequence"/>
</dbReference>
<dbReference type="InParanoid" id="A0A401GEE9"/>
<accession>A0A401GEE9</accession>
<dbReference type="GO" id="GO:0005634">
    <property type="term" value="C:nucleus"/>
    <property type="evidence" value="ECO:0007669"/>
    <property type="project" value="TreeGrafter"/>
</dbReference>
<dbReference type="RefSeq" id="XP_027611471.1">
    <property type="nucleotide sequence ID" value="XM_027755670.1"/>
</dbReference>
<dbReference type="OrthoDB" id="5987198at2759"/>
<keyword evidence="3" id="KW-1185">Reference proteome</keyword>
<gene>
    <name evidence="2" type="ORF">SCP_0302730</name>
</gene>
<comment type="caution">
    <text evidence="2">The sequence shown here is derived from an EMBL/GenBank/DDBJ whole genome shotgun (WGS) entry which is preliminary data.</text>
</comment>
<dbReference type="GO" id="GO:0004674">
    <property type="term" value="F:protein serine/threonine kinase activity"/>
    <property type="evidence" value="ECO:0007669"/>
    <property type="project" value="TreeGrafter"/>
</dbReference>
<dbReference type="GO" id="GO:0044773">
    <property type="term" value="P:mitotic DNA damage checkpoint signaling"/>
    <property type="evidence" value="ECO:0007669"/>
    <property type="project" value="TreeGrafter"/>
</dbReference>
<dbReference type="STRING" id="139825.A0A401GEE9"/>
<dbReference type="SUPFAM" id="SSF56112">
    <property type="entry name" value="Protein kinase-like (PK-like)"/>
    <property type="match status" value="1"/>
</dbReference>
<dbReference type="PROSITE" id="PS50011">
    <property type="entry name" value="PROTEIN_KINASE_DOM"/>
    <property type="match status" value="1"/>
</dbReference>
<dbReference type="InterPro" id="IPR000719">
    <property type="entry name" value="Prot_kinase_dom"/>
</dbReference>
<dbReference type="Gene3D" id="1.10.510.10">
    <property type="entry name" value="Transferase(Phosphotransferase) domain 1"/>
    <property type="match status" value="1"/>
</dbReference>
<proteinExistence type="predicted"/>
<dbReference type="GO" id="GO:0005524">
    <property type="term" value="F:ATP binding"/>
    <property type="evidence" value="ECO:0007669"/>
    <property type="project" value="InterPro"/>
</dbReference>
<evidence type="ECO:0000313" key="2">
    <source>
        <dbReference type="EMBL" id="GBE80558.1"/>
    </source>
</evidence>
<dbReference type="InterPro" id="IPR011009">
    <property type="entry name" value="Kinase-like_dom_sf"/>
</dbReference>
<dbReference type="SMART" id="SM00220">
    <property type="entry name" value="S_TKc"/>
    <property type="match status" value="1"/>
</dbReference>
<organism evidence="2 3">
    <name type="scientific">Sparassis crispa</name>
    <dbReference type="NCBI Taxonomy" id="139825"/>
    <lineage>
        <taxon>Eukaryota</taxon>
        <taxon>Fungi</taxon>
        <taxon>Dikarya</taxon>
        <taxon>Basidiomycota</taxon>
        <taxon>Agaricomycotina</taxon>
        <taxon>Agaricomycetes</taxon>
        <taxon>Polyporales</taxon>
        <taxon>Sparassidaceae</taxon>
        <taxon>Sparassis</taxon>
    </lineage>
</organism>
<dbReference type="GeneID" id="38777475"/>
<evidence type="ECO:0000259" key="1">
    <source>
        <dbReference type="PROSITE" id="PS50011"/>
    </source>
</evidence>
<feature type="domain" description="Protein kinase" evidence="1">
    <location>
        <begin position="1"/>
        <end position="343"/>
    </location>
</feature>
<dbReference type="PANTHER" id="PTHR44167:SF24">
    <property type="entry name" value="SERINE_THREONINE-PROTEIN KINASE CHK2"/>
    <property type="match status" value="1"/>
</dbReference>
<protein>
    <recommendedName>
        <fullName evidence="1">Protein kinase domain-containing protein</fullName>
    </recommendedName>
</protein>
<dbReference type="Pfam" id="PF00069">
    <property type="entry name" value="Pkinase"/>
    <property type="match status" value="1"/>
</dbReference>
<dbReference type="EMBL" id="BFAD01000003">
    <property type="protein sequence ID" value="GBE80558.1"/>
    <property type="molecule type" value="Genomic_DNA"/>
</dbReference>